<protein>
    <submittedName>
        <fullName evidence="1">Uncharacterized protein</fullName>
    </submittedName>
</protein>
<evidence type="ECO:0000313" key="1">
    <source>
        <dbReference type="EMBL" id="CAE0391065.1"/>
    </source>
</evidence>
<dbReference type="AlphaFoldDB" id="A0A7S3P157"/>
<reference evidence="1" key="1">
    <citation type="submission" date="2021-01" db="EMBL/GenBank/DDBJ databases">
        <authorList>
            <person name="Corre E."/>
            <person name="Pelletier E."/>
            <person name="Niang G."/>
            <person name="Scheremetjew M."/>
            <person name="Finn R."/>
            <person name="Kale V."/>
            <person name="Holt S."/>
            <person name="Cochrane G."/>
            <person name="Meng A."/>
            <person name="Brown T."/>
            <person name="Cohen L."/>
        </authorList>
    </citation>
    <scope>NUCLEOTIDE SEQUENCE</scope>
    <source>
        <strain evidence="1">CT5</strain>
    </source>
</reference>
<sequence>MGRLETSLFDKILNKGLLGKRTLGRPTKWSIVDKTGGRGVLEAMYKPRNALEQYFGKFVHASMPLLSYFTYRFHVERARAAGMKIEDHYHQKFFREPFIHWHIYAQNFHPSTLNERIRSVHFYRKTKTLFKGFKVPDWAHSHKNDKYDIDVHYSRQAWDNAMKDFRSEWTPMPFVGERLDPNIINWFRFEQMGKGLSSRYFFNEVPKPSIHRHGGHLDDPEKTLHSFKYADQEQGDILGFDTSTKEGRERLEAEIQRWKEITPEIYEAYGFENKLGNEKKRYISSEPHFQRALTHYRAFALQQRIEKAIAKETLTQEEVNQARAYFDERGLPSANMLIMGQKGLMGDDHAFQAFTNVLEQTGLGGFERNISTSNPVEDQFLDFLDSKMNITEEGLVKALPLIITDERDRYRVQDLIESGHGAEALPQERTQHLA</sequence>
<organism evidence="1">
    <name type="scientific">Euplotes crassus</name>
    <dbReference type="NCBI Taxonomy" id="5936"/>
    <lineage>
        <taxon>Eukaryota</taxon>
        <taxon>Sar</taxon>
        <taxon>Alveolata</taxon>
        <taxon>Ciliophora</taxon>
        <taxon>Intramacronucleata</taxon>
        <taxon>Spirotrichea</taxon>
        <taxon>Hypotrichia</taxon>
        <taxon>Euplotida</taxon>
        <taxon>Euplotidae</taxon>
        <taxon>Moneuplotes</taxon>
    </lineage>
</organism>
<accession>A0A7S3P157</accession>
<proteinExistence type="predicted"/>
<name>A0A7S3P157_EUPCR</name>
<dbReference type="EMBL" id="HBIK01034223">
    <property type="protein sequence ID" value="CAE0391065.1"/>
    <property type="molecule type" value="Transcribed_RNA"/>
</dbReference>
<gene>
    <name evidence="1" type="ORF">ECRA1380_LOCUS16041</name>
</gene>